<organism evidence="2 3">
    <name type="scientific">Epidermidibacterium keratini</name>
    <dbReference type="NCBI Taxonomy" id="1891644"/>
    <lineage>
        <taxon>Bacteria</taxon>
        <taxon>Bacillati</taxon>
        <taxon>Actinomycetota</taxon>
        <taxon>Actinomycetes</taxon>
        <taxon>Sporichthyales</taxon>
        <taxon>Sporichthyaceae</taxon>
        <taxon>Epidermidibacterium</taxon>
    </lineage>
</organism>
<sequence>MNQSPRPGTLRPPDAGFAAPVGPRSRGPLWTSLGVIVALAVVVLVVMLARTDSGGAGDSDGPGPREVVVAFMAAAETGNAEEAKKYVCEKLQPEITDDGPMPSEMSYEVGTETIDGDSAKVPVELTIYYESKVTETMIFVLTRAEGTWKICDYAIE</sequence>
<dbReference type="Proteomes" id="UP000463857">
    <property type="component" value="Chromosome"/>
</dbReference>
<dbReference type="EMBL" id="CP047156">
    <property type="protein sequence ID" value="QHB99320.1"/>
    <property type="molecule type" value="Genomic_DNA"/>
</dbReference>
<dbReference type="KEGG" id="eke:EK0264_02800"/>
<keyword evidence="3" id="KW-1185">Reference proteome</keyword>
<accession>A0A7L4YJ29</accession>
<dbReference type="RefSeq" id="WP_159542678.1">
    <property type="nucleotide sequence ID" value="NZ_CP047156.1"/>
</dbReference>
<keyword evidence="1" id="KW-1133">Transmembrane helix</keyword>
<gene>
    <name evidence="2" type="ORF">EK0264_02800</name>
</gene>
<feature type="transmembrane region" description="Helical" evidence="1">
    <location>
        <begin position="29"/>
        <end position="49"/>
    </location>
</feature>
<proteinExistence type="predicted"/>
<name>A0A7L4YJ29_9ACTN</name>
<keyword evidence="1" id="KW-0812">Transmembrane</keyword>
<keyword evidence="1" id="KW-0472">Membrane</keyword>
<evidence type="ECO:0000313" key="2">
    <source>
        <dbReference type="EMBL" id="QHB99320.1"/>
    </source>
</evidence>
<evidence type="ECO:0000256" key="1">
    <source>
        <dbReference type="SAM" id="Phobius"/>
    </source>
</evidence>
<dbReference type="AlphaFoldDB" id="A0A7L4YJ29"/>
<protein>
    <recommendedName>
        <fullName evidence="4">DUF4878 domain-containing protein</fullName>
    </recommendedName>
</protein>
<reference evidence="2 3" key="1">
    <citation type="journal article" date="2018" name="Int. J. Syst. Evol. Microbiol.">
        <title>Epidermidibacterium keratini gen. nov., sp. nov., a member of the family Sporichthyaceae, isolated from keratin epidermis.</title>
        <authorList>
            <person name="Lee D.G."/>
            <person name="Trujillo M.E."/>
            <person name="Kang S."/>
            <person name="Nam J.J."/>
            <person name="Kim Y.J."/>
        </authorList>
    </citation>
    <scope>NUCLEOTIDE SEQUENCE [LARGE SCALE GENOMIC DNA]</scope>
    <source>
        <strain evidence="2 3">EPI-7</strain>
    </source>
</reference>
<dbReference type="InParanoid" id="A0A7L4YJ29"/>
<evidence type="ECO:0008006" key="4">
    <source>
        <dbReference type="Google" id="ProtNLM"/>
    </source>
</evidence>
<evidence type="ECO:0000313" key="3">
    <source>
        <dbReference type="Proteomes" id="UP000463857"/>
    </source>
</evidence>
<dbReference type="OrthoDB" id="4466539at2"/>